<organism evidence="2 3">
    <name type="scientific">Talaromyces rugulosus</name>
    <name type="common">Penicillium rugulosum</name>
    <dbReference type="NCBI Taxonomy" id="121627"/>
    <lineage>
        <taxon>Eukaryota</taxon>
        <taxon>Fungi</taxon>
        <taxon>Dikarya</taxon>
        <taxon>Ascomycota</taxon>
        <taxon>Pezizomycotina</taxon>
        <taxon>Eurotiomycetes</taxon>
        <taxon>Eurotiomycetidae</taxon>
        <taxon>Eurotiales</taxon>
        <taxon>Trichocomaceae</taxon>
        <taxon>Talaromyces</taxon>
        <taxon>Talaromyces sect. Islandici</taxon>
    </lineage>
</organism>
<dbReference type="SUPFAM" id="SSF50969">
    <property type="entry name" value="YVTN repeat-like/Quinoprotein amine dehydrogenase"/>
    <property type="match status" value="1"/>
</dbReference>
<feature type="signal peptide" evidence="1">
    <location>
        <begin position="1"/>
        <end position="15"/>
    </location>
</feature>
<dbReference type="InterPro" id="IPR011044">
    <property type="entry name" value="Quino_amine_DH_bsu"/>
</dbReference>
<dbReference type="PANTHER" id="PTHR47197:SF3">
    <property type="entry name" value="DIHYDRO-HEME D1 DEHYDROGENASE"/>
    <property type="match status" value="1"/>
</dbReference>
<dbReference type="EMBL" id="CP055901">
    <property type="protein sequence ID" value="QKX60399.1"/>
    <property type="molecule type" value="Genomic_DNA"/>
</dbReference>
<dbReference type="OrthoDB" id="3592093at2759"/>
<gene>
    <name evidence="2" type="ORF">TRUGW13939_07544</name>
</gene>
<dbReference type="Proteomes" id="UP000509510">
    <property type="component" value="Chromosome IV"/>
</dbReference>
<dbReference type="InterPro" id="IPR015943">
    <property type="entry name" value="WD40/YVTN_repeat-like_dom_sf"/>
</dbReference>
<evidence type="ECO:0000313" key="3">
    <source>
        <dbReference type="Proteomes" id="UP000509510"/>
    </source>
</evidence>
<name>A0A7H8R210_TALRU</name>
<evidence type="ECO:0000256" key="1">
    <source>
        <dbReference type="SAM" id="SignalP"/>
    </source>
</evidence>
<dbReference type="RefSeq" id="XP_035346576.1">
    <property type="nucleotide sequence ID" value="XM_035490683.1"/>
</dbReference>
<dbReference type="AlphaFoldDB" id="A0A7H8R210"/>
<keyword evidence="3" id="KW-1185">Reference proteome</keyword>
<evidence type="ECO:0008006" key="4">
    <source>
        <dbReference type="Google" id="ProtNLM"/>
    </source>
</evidence>
<dbReference type="KEGG" id="trg:TRUGW13939_07544"/>
<accession>A0A7H8R210</accession>
<feature type="chain" id="PRO_5028879549" description="SMP-30/Gluconolactonase/LRE-like region domain-containing protein" evidence="1">
    <location>
        <begin position="16"/>
        <end position="432"/>
    </location>
</feature>
<dbReference type="Gene3D" id="2.130.10.10">
    <property type="entry name" value="YVTN repeat-like/Quinoprotein amine dehydrogenase"/>
    <property type="match status" value="1"/>
</dbReference>
<protein>
    <recommendedName>
        <fullName evidence="4">SMP-30/Gluconolactonase/LRE-like region domain-containing protein</fullName>
    </recommendedName>
</protein>
<sequence length="432" mass="46998">MKLFSILILLTFTGAQWLYHPKPSAIVPWKPHNATSVGNSGIYKNQYYLADRSDAAVQVINITSTKHVVTIRGFRGLVPHPRNTSYAKETAKSNLEQSGPNGIAILPDKSELYVGDGDGTVRVISLVNNSIVANISTGARRRTSAVAYCEGAGIIFVTDPNIEENRPQGFFIDPLERQVAGQVTFNSVNTNTLIRGHHVTSSLSQIAFKPGTDRFYVSSRSTYVNPGGEIIEVDPFTMSISNILGLDNCYPLDVVFCPNGNLFVGCSSVQELSSPLVNGSTGYSLIIEPSKHWSIVGNVSGVSGVYQAAYSSGLGAYFAAAYRERTVKITSGNSSNDTTPHEIWRSAPQLAIINSTTHQVQQWIETDNRTGRTVAVDPATQKLVVPLRRGITIYQLQSNATEYWKKSVAARTVLDSYVGVLPLVFAIAAFFL</sequence>
<proteinExistence type="predicted"/>
<dbReference type="GeneID" id="55995035"/>
<dbReference type="InterPro" id="IPR051200">
    <property type="entry name" value="Host-pathogen_enzymatic-act"/>
</dbReference>
<reference evidence="3" key="1">
    <citation type="submission" date="2020-06" db="EMBL/GenBank/DDBJ databases">
        <title>A chromosome-scale genome assembly of Talaromyces rugulosus W13939.</title>
        <authorList>
            <person name="Wang B."/>
            <person name="Guo L."/>
            <person name="Ye K."/>
            <person name="Wang L."/>
        </authorList>
    </citation>
    <scope>NUCLEOTIDE SEQUENCE [LARGE SCALE GENOMIC DNA]</scope>
    <source>
        <strain evidence="3">W13939</strain>
    </source>
</reference>
<dbReference type="PANTHER" id="PTHR47197">
    <property type="entry name" value="PROTEIN NIRF"/>
    <property type="match status" value="1"/>
</dbReference>
<evidence type="ECO:0000313" key="2">
    <source>
        <dbReference type="EMBL" id="QKX60399.1"/>
    </source>
</evidence>
<keyword evidence="1" id="KW-0732">Signal</keyword>